<dbReference type="GO" id="GO:0005840">
    <property type="term" value="C:ribosome"/>
    <property type="evidence" value="ECO:0007669"/>
    <property type="project" value="UniProtKB-KW"/>
</dbReference>
<proteinExistence type="predicted"/>
<keyword evidence="2" id="KW-0687">Ribonucleoprotein</keyword>
<evidence type="ECO:0000259" key="3">
    <source>
        <dbReference type="Pfam" id="PF01248"/>
    </source>
</evidence>
<organism evidence="4">
    <name type="scientific">Nematocida ausubeli (strain ATCC PRA-371 / ERTm2)</name>
    <name type="common">Nematode killer fungus</name>
    <dbReference type="NCBI Taxonomy" id="1913371"/>
    <lineage>
        <taxon>Eukaryota</taxon>
        <taxon>Fungi</taxon>
        <taxon>Fungi incertae sedis</taxon>
        <taxon>Microsporidia</taxon>
        <taxon>Nematocida</taxon>
    </lineage>
</organism>
<dbReference type="STRING" id="944018.H8Z9F9"/>
<dbReference type="InterPro" id="IPR039109">
    <property type="entry name" value="Ribosomal_eL30-like"/>
</dbReference>
<dbReference type="SUPFAM" id="SSF55315">
    <property type="entry name" value="L30e-like"/>
    <property type="match status" value="1"/>
</dbReference>
<dbReference type="AlphaFoldDB" id="H8Z9F9"/>
<evidence type="ECO:0000313" key="6">
    <source>
        <dbReference type="Proteomes" id="UP000054524"/>
    </source>
</evidence>
<dbReference type="InterPro" id="IPR004038">
    <property type="entry name" value="Ribosomal_eL8/eL30/eS12/Gad45"/>
</dbReference>
<keyword evidence="1" id="KW-0689">Ribosomal protein</keyword>
<dbReference type="Pfam" id="PF01248">
    <property type="entry name" value="Ribosomal_L7Ae"/>
    <property type="match status" value="1"/>
</dbReference>
<accession>H8Z9F9</accession>
<dbReference type="EMBL" id="AKIJ01000002">
    <property type="protein sequence ID" value="KFG26708.1"/>
    <property type="molecule type" value="Genomic_DNA"/>
</dbReference>
<dbReference type="GO" id="GO:0003723">
    <property type="term" value="F:RNA binding"/>
    <property type="evidence" value="ECO:0007669"/>
    <property type="project" value="InterPro"/>
</dbReference>
<keyword evidence="6" id="KW-1185">Reference proteome</keyword>
<dbReference type="OrthoDB" id="1928736at2759"/>
<reference evidence="5 6" key="3">
    <citation type="journal article" date="2014" name="Genome Announc.">
        <title>Genome Sequence of the Microsporidian Species Nematocida sp1 Strain ERTm6 (ATCC PRA-372).</title>
        <authorList>
            <person name="Bakowski M.A."/>
            <person name="Priest M."/>
            <person name="Young S."/>
            <person name="Cuomo C.A."/>
            <person name="Troemel E.R."/>
        </authorList>
    </citation>
    <scope>NUCLEOTIDE SEQUENCE [LARGE SCALE GENOMIC DNA]</scope>
    <source>
        <strain evidence="5 6">ERTm6</strain>
    </source>
</reference>
<sequence length="108" mass="12055">MSRKAKTNVSTVASQLPLVIKTGKYHVGFRQTMSSLINETGKYIILTKNYPEVKKMQIEYYAKLGGNVPVYMFDGSNRDLANLCGAHFRMGVMTILDEGEADLAQCDE</sequence>
<dbReference type="PANTHER" id="PTHR11449">
    <property type="entry name" value="RIBOSOMAL PROTEIN L30"/>
    <property type="match status" value="1"/>
</dbReference>
<evidence type="ECO:0000313" key="4">
    <source>
        <dbReference type="EMBL" id="EHY66590.1"/>
    </source>
</evidence>
<dbReference type="Proteomes" id="UP000054524">
    <property type="component" value="Unassembled WGS sequence"/>
</dbReference>
<dbReference type="EMBL" id="JH604633">
    <property type="protein sequence ID" value="EHY66590.1"/>
    <property type="molecule type" value="Genomic_DNA"/>
</dbReference>
<evidence type="ECO:0000313" key="5">
    <source>
        <dbReference type="EMBL" id="KFG26708.1"/>
    </source>
</evidence>
<reference evidence="4" key="1">
    <citation type="submission" date="2011-03" db="EMBL/GenBank/DDBJ databases">
        <title>The Genome Sequence of Nematocida sp1 strain ERTm2.</title>
        <authorList>
            <consortium name="The Broad Institute Genome Sequencing Platform"/>
            <consortium name="The Broad Institute Genome Sequencing Center for Infectious Disease"/>
            <person name="Cuomo C."/>
            <person name="Troemel E."/>
            <person name="Young S.K."/>
            <person name="Zeng Q."/>
            <person name="Gargeya S."/>
            <person name="Fitzgerald M."/>
            <person name="Haas B."/>
            <person name="Abouelleil A."/>
            <person name="Alvarado L."/>
            <person name="Arachchi H.M."/>
            <person name="Berlin A."/>
            <person name="Brown A."/>
            <person name="Chapman S.B."/>
            <person name="Chen Z."/>
            <person name="Dunbar C."/>
            <person name="Freedman E."/>
            <person name="Gearin G."/>
            <person name="Gellesch M."/>
            <person name="Goldberg J."/>
            <person name="Griggs A."/>
            <person name="Gujja S."/>
            <person name="Heilman E.R."/>
            <person name="Heiman D."/>
            <person name="Howarth C."/>
            <person name="Larson L."/>
            <person name="Lui A."/>
            <person name="MacDonald P.J.P."/>
            <person name="Mehta T."/>
            <person name="Montmayeur A."/>
            <person name="Murphy C."/>
            <person name="Neiman D."/>
            <person name="Pearson M."/>
            <person name="Priest M."/>
            <person name="Roberts A."/>
            <person name="Saif S."/>
            <person name="Shea T."/>
            <person name="Shenoy N."/>
            <person name="Sisk P."/>
            <person name="Stolte C."/>
            <person name="Sykes S."/>
            <person name="White J."/>
            <person name="Yandava C."/>
            <person name="Wortman J."/>
            <person name="Nusbaum C."/>
            <person name="Birren B."/>
        </authorList>
    </citation>
    <scope>NUCLEOTIDE SEQUENCE</scope>
    <source>
        <strain evidence="4">ERTm2</strain>
    </source>
</reference>
<reference evidence="5" key="2">
    <citation type="submission" date="2012-10" db="EMBL/GenBank/DDBJ databases">
        <authorList>
            <consortium name="The Broad Institute Genome Sequencing Platform"/>
            <consortium name="The Broad Institute Genome Sequencing Center for Infectious Disease"/>
            <person name="Cuomo C."/>
            <person name="Troemel E."/>
            <person name="Walker B."/>
            <person name="Young S.K."/>
            <person name="Zeng Q."/>
            <person name="Gargeya S."/>
            <person name="Fitzgerald M."/>
            <person name="Haas B."/>
            <person name="Abouelleil A."/>
            <person name="Alvarado L."/>
            <person name="Arachchi H.M."/>
            <person name="Berlin A.M."/>
            <person name="Chapman S.B."/>
            <person name="Goldberg J."/>
            <person name="Griggs A."/>
            <person name="Gujja S."/>
            <person name="Hansen M."/>
            <person name="Howarth C."/>
            <person name="Imamovic A."/>
            <person name="Larimer J."/>
            <person name="McCowan C."/>
            <person name="Murphy C."/>
            <person name="Neiman D."/>
            <person name="Pearson M."/>
            <person name="Priest M."/>
            <person name="Roberts A."/>
            <person name="Saif S."/>
            <person name="Shea T."/>
            <person name="Sisk P."/>
            <person name="Sykes S."/>
            <person name="Wortman J."/>
            <person name="Nusbaum C."/>
            <person name="Birren B."/>
        </authorList>
    </citation>
    <scope>NUCLEOTIDE SEQUENCE</scope>
    <source>
        <strain evidence="5">ERTm6</strain>
    </source>
</reference>
<protein>
    <recommendedName>
        <fullName evidence="3">Ribosomal protein eL8/eL30/eS12/Gadd45 domain-containing protein</fullName>
    </recommendedName>
</protein>
<dbReference type="HOGENOM" id="CLU_130502_0_1_1"/>
<dbReference type="GO" id="GO:1990904">
    <property type="term" value="C:ribonucleoprotein complex"/>
    <property type="evidence" value="ECO:0007669"/>
    <property type="project" value="UniProtKB-KW"/>
</dbReference>
<accession>A0A086J3J0</accession>
<gene>
    <name evidence="4" type="ORF">NERG_00230</name>
    <name evidence="5" type="ORF">NESG_00862</name>
</gene>
<name>H8Z9F9_NEMA1</name>
<evidence type="ECO:0000256" key="2">
    <source>
        <dbReference type="ARBA" id="ARBA00023274"/>
    </source>
</evidence>
<feature type="domain" description="Ribosomal protein eL8/eL30/eS12/Gadd45" evidence="3">
    <location>
        <begin position="12"/>
        <end position="102"/>
    </location>
</feature>
<dbReference type="Gene3D" id="3.30.1330.30">
    <property type="match status" value="1"/>
</dbReference>
<dbReference type="Proteomes" id="UP000005622">
    <property type="component" value="Unassembled WGS sequence"/>
</dbReference>
<evidence type="ECO:0000256" key="1">
    <source>
        <dbReference type="ARBA" id="ARBA00022980"/>
    </source>
</evidence>
<dbReference type="InterPro" id="IPR029064">
    <property type="entry name" value="Ribosomal_eL30-like_sf"/>
</dbReference>